<dbReference type="SUPFAM" id="SSF51735">
    <property type="entry name" value="NAD(P)-binding Rossmann-fold domains"/>
    <property type="match status" value="1"/>
</dbReference>
<organism evidence="3 4">
    <name type="scientific">Sarcoptes scabiei</name>
    <name type="common">Itch mite</name>
    <name type="synonym">Acarus scabiei</name>
    <dbReference type="NCBI Taxonomy" id="52283"/>
    <lineage>
        <taxon>Eukaryota</taxon>
        <taxon>Metazoa</taxon>
        <taxon>Ecdysozoa</taxon>
        <taxon>Arthropoda</taxon>
        <taxon>Chelicerata</taxon>
        <taxon>Arachnida</taxon>
        <taxon>Acari</taxon>
        <taxon>Acariformes</taxon>
        <taxon>Sarcoptiformes</taxon>
        <taxon>Astigmata</taxon>
        <taxon>Psoroptidia</taxon>
        <taxon>Sarcoptoidea</taxon>
        <taxon>Sarcoptidae</taxon>
        <taxon>Sarcoptinae</taxon>
        <taxon>Sarcoptes</taxon>
    </lineage>
</organism>
<dbReference type="InterPro" id="IPR036291">
    <property type="entry name" value="NAD(P)-bd_dom_sf"/>
</dbReference>
<dbReference type="EMBL" id="JXLN01017561">
    <property type="protein sequence ID" value="KPM11621.1"/>
    <property type="molecule type" value="Genomic_DNA"/>
</dbReference>
<dbReference type="AlphaFoldDB" id="A0A132AKX7"/>
<gene>
    <name evidence="3" type="ORF">QR98_0101940</name>
</gene>
<keyword evidence="1" id="KW-0560">Oxidoreductase</keyword>
<sequence>MLNSLRNLSAFVTGGGSGLGLAVCRHLAALGARVVTIDLKPSEEFQSDNVIALKGDIRREEDIQEALKQIQNREDGENHLDVLVNCAGVANAFKIYNFITKKPQRLEDFLDLVKINIYGTFNVIRLSIPLLAKSPKKFDGTKSVIINTSSILAWEGHEGQCGYSATQGAINSMTLPLARDLAHEGIRVNTIAAGFFETPLLMRSNATELLDFIKCATPCPSRLGKPEEFVQLVQAIIENPMLNGEIIRLDGAVRWPERG</sequence>
<evidence type="ECO:0000256" key="2">
    <source>
        <dbReference type="RuleBase" id="RU000363"/>
    </source>
</evidence>
<accession>A0A132AKX7</accession>
<evidence type="ECO:0000256" key="1">
    <source>
        <dbReference type="ARBA" id="ARBA00023002"/>
    </source>
</evidence>
<reference evidence="3 4" key="1">
    <citation type="journal article" date="2015" name="Parasit. Vectors">
        <title>Draft genome of the scabies mite.</title>
        <authorList>
            <person name="Rider S.D.Jr."/>
            <person name="Morgan M.S."/>
            <person name="Arlian L.G."/>
        </authorList>
    </citation>
    <scope>NUCLEOTIDE SEQUENCE [LARGE SCALE GENOMIC DNA]</scope>
    <source>
        <strain evidence="3">Arlian Lab</strain>
    </source>
</reference>
<proteinExistence type="inferred from homology"/>
<protein>
    <submittedName>
        <fullName evidence="3">3-hydroxyacyl-CoA dehydrogenase-like protein 2</fullName>
    </submittedName>
</protein>
<dbReference type="Gene3D" id="3.40.50.720">
    <property type="entry name" value="NAD(P)-binding Rossmann-like Domain"/>
    <property type="match status" value="1"/>
</dbReference>
<evidence type="ECO:0000313" key="4">
    <source>
        <dbReference type="Proteomes" id="UP000616769"/>
    </source>
</evidence>
<dbReference type="PRINTS" id="PR00080">
    <property type="entry name" value="SDRFAMILY"/>
</dbReference>
<dbReference type="Pfam" id="PF00106">
    <property type="entry name" value="adh_short"/>
    <property type="match status" value="1"/>
</dbReference>
<dbReference type="InterPro" id="IPR002347">
    <property type="entry name" value="SDR_fam"/>
</dbReference>
<dbReference type="PRINTS" id="PR00081">
    <property type="entry name" value="GDHRDH"/>
</dbReference>
<name>A0A132AKX7_SARSC</name>
<comment type="similarity">
    <text evidence="2">Belongs to the short-chain dehydrogenases/reductases (SDR) family.</text>
</comment>
<dbReference type="OMA" id="MEIQGTA"/>
<evidence type="ECO:0000313" key="3">
    <source>
        <dbReference type="EMBL" id="KPM11621.1"/>
    </source>
</evidence>
<dbReference type="PANTHER" id="PTHR43658">
    <property type="entry name" value="SHORT-CHAIN DEHYDROGENASE/REDUCTASE"/>
    <property type="match status" value="1"/>
</dbReference>
<dbReference type="VEuPathDB" id="VectorBase:SSCA000071"/>
<dbReference type="OrthoDB" id="1274115at2759"/>
<dbReference type="Proteomes" id="UP000616769">
    <property type="component" value="Unassembled WGS sequence"/>
</dbReference>
<dbReference type="PANTHER" id="PTHR43658:SF8">
    <property type="entry name" value="17-BETA-HYDROXYSTEROID DEHYDROGENASE 14-RELATED"/>
    <property type="match status" value="1"/>
</dbReference>
<dbReference type="GO" id="GO:0016491">
    <property type="term" value="F:oxidoreductase activity"/>
    <property type="evidence" value="ECO:0007669"/>
    <property type="project" value="UniProtKB-KW"/>
</dbReference>
<comment type="caution">
    <text evidence="3">The sequence shown here is derived from an EMBL/GenBank/DDBJ whole genome shotgun (WGS) entry which is preliminary data.</text>
</comment>